<evidence type="ECO:0008006" key="4">
    <source>
        <dbReference type="Google" id="ProtNLM"/>
    </source>
</evidence>
<feature type="region of interest" description="Disordered" evidence="1">
    <location>
        <begin position="599"/>
        <end position="642"/>
    </location>
</feature>
<name>A0A423WBA4_CYTCH</name>
<reference evidence="2 3" key="1">
    <citation type="submission" date="2015-09" db="EMBL/GenBank/DDBJ databases">
        <title>Host preference determinants of Valsa canker pathogens revealed by comparative genomics.</title>
        <authorList>
            <person name="Yin Z."/>
            <person name="Huang L."/>
        </authorList>
    </citation>
    <scope>NUCLEOTIDE SEQUENCE [LARGE SCALE GENOMIC DNA]</scope>
    <source>
        <strain evidence="2 3">YSFL</strain>
    </source>
</reference>
<feature type="compositionally biased region" description="Low complexity" evidence="1">
    <location>
        <begin position="623"/>
        <end position="635"/>
    </location>
</feature>
<feature type="compositionally biased region" description="Acidic residues" evidence="1">
    <location>
        <begin position="613"/>
        <end position="622"/>
    </location>
</feature>
<comment type="caution">
    <text evidence="2">The sequence shown here is derived from an EMBL/GenBank/DDBJ whole genome shotgun (WGS) entry which is preliminary data.</text>
</comment>
<dbReference type="AlphaFoldDB" id="A0A423WBA4"/>
<sequence>MPYLRQDAPAHIPVHEHIESLLGLPRNPDSSSDPVKPLQDLTTEERKQTNILNRAPGDKVMRTDQIQGDPYGVWQSWCGNANHPEDTRIAVVLEPILDQLLEKEMKNSEDVQAIRGLLTDLPKMGLRSVAAESANDNDGIAIKEDALELTVLFTLKSYKVRLVQAKDLDVKDVKTYGQSSRAKASVTKEKMAFNEEKMPIEAQQYLMAQILQERQDEFQQAVQQATQKPPKKKATANKGVFARLRTLARERYWMTMSEQERDNIRQVAKTHVETPSLDTALASNLQTVKKNWFNDWWKNNQHDIDPLQNLVRDKRCAETVWPLMEEDIVIVVDMNLKVVTANIEKLCQILYGEEVHDLLDRAVDLWTFYCPLPIPETGRHAVNGYIRKLHPELDPLQATVETLPNAKMSMGYYGCWSAKGDPQGRELFSTPETQLSRMSHASNEMKRIFPKFARAVFGKTSALIRFLIQPLDNDYYRECAEIFANLPDSATLKADEKEEDFISLYALGINGYTQRHKDSNDIVSGLVGLFTLGRYKGGNLCIPQLDLKVKYAPGACAILRGNELEHLVQDFEPPRWFIVGTNHKECQQNAWRKLGRALPLPPPKNGRKRAHEEMEEEADEVAVVEGPVVNAGANADNGHQTE</sequence>
<evidence type="ECO:0000256" key="1">
    <source>
        <dbReference type="SAM" id="MobiDB-lite"/>
    </source>
</evidence>
<keyword evidence="3" id="KW-1185">Reference proteome</keyword>
<dbReference type="Proteomes" id="UP000284375">
    <property type="component" value="Unassembled WGS sequence"/>
</dbReference>
<protein>
    <recommendedName>
        <fullName evidence="4">Prolyl 4-hydroxylase alpha subunit domain-containing protein</fullName>
    </recommendedName>
</protein>
<evidence type="ECO:0000313" key="3">
    <source>
        <dbReference type="Proteomes" id="UP000284375"/>
    </source>
</evidence>
<evidence type="ECO:0000313" key="2">
    <source>
        <dbReference type="EMBL" id="ROW00660.1"/>
    </source>
</evidence>
<dbReference type="Gene3D" id="3.60.130.30">
    <property type="match status" value="1"/>
</dbReference>
<accession>A0A423WBA4</accession>
<organism evidence="2 3">
    <name type="scientific">Cytospora chrysosperma</name>
    <name type="common">Cytospora canker fungus</name>
    <name type="synonym">Sphaeria chrysosperma</name>
    <dbReference type="NCBI Taxonomy" id="252740"/>
    <lineage>
        <taxon>Eukaryota</taxon>
        <taxon>Fungi</taxon>
        <taxon>Dikarya</taxon>
        <taxon>Ascomycota</taxon>
        <taxon>Pezizomycotina</taxon>
        <taxon>Sordariomycetes</taxon>
        <taxon>Sordariomycetidae</taxon>
        <taxon>Diaporthales</taxon>
        <taxon>Cytosporaceae</taxon>
        <taxon>Cytospora</taxon>
    </lineage>
</organism>
<gene>
    <name evidence="2" type="ORF">VSDG_03197</name>
</gene>
<dbReference type="EMBL" id="LJZO01000008">
    <property type="protein sequence ID" value="ROW00660.1"/>
    <property type="molecule type" value="Genomic_DNA"/>
</dbReference>
<proteinExistence type="predicted"/>
<feature type="region of interest" description="Disordered" evidence="1">
    <location>
        <begin position="23"/>
        <end position="45"/>
    </location>
</feature>
<dbReference type="OrthoDB" id="4638065at2759"/>